<proteinExistence type="inferred from homology"/>
<evidence type="ECO:0000256" key="6">
    <source>
        <dbReference type="ARBA" id="ARBA00022989"/>
    </source>
</evidence>
<comment type="caution">
    <text evidence="10">The sequence shown here is derived from an EMBL/GenBank/DDBJ whole genome shotgun (WGS) entry which is preliminary data.</text>
</comment>
<dbReference type="Proteomes" id="UP000619457">
    <property type="component" value="Unassembled WGS sequence"/>
</dbReference>
<accession>A0A918PZ52</accession>
<dbReference type="PANTHER" id="PTHR30574:SF1">
    <property type="entry name" value="SULPHUR TRANSPORT DOMAIN-CONTAINING PROTEIN"/>
    <property type="match status" value="1"/>
</dbReference>
<reference evidence="10" key="1">
    <citation type="journal article" date="2014" name="Int. J. Syst. Evol. Microbiol.">
        <title>Complete genome sequence of Corynebacterium casei LMG S-19264T (=DSM 44701T), isolated from a smear-ripened cheese.</title>
        <authorList>
            <consortium name="US DOE Joint Genome Institute (JGI-PGF)"/>
            <person name="Walter F."/>
            <person name="Albersmeier A."/>
            <person name="Kalinowski J."/>
            <person name="Ruckert C."/>
        </authorList>
    </citation>
    <scope>NUCLEOTIDE SEQUENCE</scope>
    <source>
        <strain evidence="10">KCTC 12368</strain>
    </source>
</reference>
<evidence type="ECO:0000313" key="10">
    <source>
        <dbReference type="EMBL" id="GGZ27278.1"/>
    </source>
</evidence>
<evidence type="ECO:0000256" key="9">
    <source>
        <dbReference type="SAM" id="Phobius"/>
    </source>
</evidence>
<keyword evidence="2" id="KW-0813">Transport</keyword>
<reference evidence="10" key="2">
    <citation type="submission" date="2020-09" db="EMBL/GenBank/DDBJ databases">
        <authorList>
            <person name="Sun Q."/>
            <person name="Kim S."/>
        </authorList>
    </citation>
    <scope>NUCLEOTIDE SEQUENCE</scope>
    <source>
        <strain evidence="10">KCTC 12368</strain>
    </source>
</reference>
<dbReference type="AlphaFoldDB" id="A0A918PZ52"/>
<sequence>MLEIMNWLREPWPWYIAGPLLGLTVPVLLLIGNKSFGVSSSLRHVCAACVPAKIPFFSYNWKKEMWNLLFVAGIVIGGFLAATVLTNPASMVVAESTQTDLRALGITNFNDLLPHQLFSWEETNWSIVLIFYVLGGFLVGFGTRYAGGCTSGHAIMGISTLQGPSLVATIFFMIGGIVMTHLFLPTLLQFALGN</sequence>
<dbReference type="GO" id="GO:0005886">
    <property type="term" value="C:plasma membrane"/>
    <property type="evidence" value="ECO:0007669"/>
    <property type="project" value="UniProtKB-SubCell"/>
</dbReference>
<evidence type="ECO:0000256" key="3">
    <source>
        <dbReference type="ARBA" id="ARBA00022475"/>
    </source>
</evidence>
<evidence type="ECO:0000256" key="8">
    <source>
        <dbReference type="ARBA" id="ARBA00035655"/>
    </source>
</evidence>
<evidence type="ECO:0008006" key="12">
    <source>
        <dbReference type="Google" id="ProtNLM"/>
    </source>
</evidence>
<gene>
    <name evidence="10" type="ORF">GCM10007049_20080</name>
</gene>
<dbReference type="EMBL" id="BMWX01000003">
    <property type="protein sequence ID" value="GGZ27278.1"/>
    <property type="molecule type" value="Genomic_DNA"/>
</dbReference>
<evidence type="ECO:0000313" key="11">
    <source>
        <dbReference type="Proteomes" id="UP000619457"/>
    </source>
</evidence>
<evidence type="ECO:0000256" key="5">
    <source>
        <dbReference type="ARBA" id="ARBA00022692"/>
    </source>
</evidence>
<feature type="transmembrane region" description="Helical" evidence="9">
    <location>
        <begin position="66"/>
        <end position="85"/>
    </location>
</feature>
<keyword evidence="7 9" id="KW-0472">Membrane</keyword>
<evidence type="ECO:0000256" key="4">
    <source>
        <dbReference type="ARBA" id="ARBA00022519"/>
    </source>
</evidence>
<evidence type="ECO:0000256" key="2">
    <source>
        <dbReference type="ARBA" id="ARBA00022448"/>
    </source>
</evidence>
<feature type="transmembrane region" description="Helical" evidence="9">
    <location>
        <begin position="125"/>
        <end position="146"/>
    </location>
</feature>
<feature type="transmembrane region" description="Helical" evidence="9">
    <location>
        <begin position="12"/>
        <end position="31"/>
    </location>
</feature>
<keyword evidence="5 9" id="KW-0812">Transmembrane</keyword>
<dbReference type="Pfam" id="PF04143">
    <property type="entry name" value="Sulf_transp"/>
    <property type="match status" value="2"/>
</dbReference>
<protein>
    <recommendedName>
        <fullName evidence="12">Sulphur transport domain-containing protein</fullName>
    </recommendedName>
</protein>
<organism evidence="10 11">
    <name type="scientific">Echinicola pacifica</name>
    <dbReference type="NCBI Taxonomy" id="346377"/>
    <lineage>
        <taxon>Bacteria</taxon>
        <taxon>Pseudomonadati</taxon>
        <taxon>Bacteroidota</taxon>
        <taxon>Cytophagia</taxon>
        <taxon>Cytophagales</taxon>
        <taxon>Cyclobacteriaceae</taxon>
        <taxon>Echinicola</taxon>
    </lineage>
</organism>
<keyword evidence="11" id="KW-1185">Reference proteome</keyword>
<dbReference type="RefSeq" id="WP_026235694.1">
    <property type="nucleotide sequence ID" value="NZ_BMWX01000003.1"/>
</dbReference>
<keyword evidence="4" id="KW-0997">Cell inner membrane</keyword>
<comment type="subcellular location">
    <subcellularLocation>
        <location evidence="1">Cell inner membrane</location>
        <topology evidence="1">Multi-pass membrane protein</topology>
    </subcellularLocation>
</comment>
<keyword evidence="6 9" id="KW-1133">Transmembrane helix</keyword>
<evidence type="ECO:0000256" key="7">
    <source>
        <dbReference type="ARBA" id="ARBA00023136"/>
    </source>
</evidence>
<keyword evidence="3" id="KW-1003">Cell membrane</keyword>
<feature type="transmembrane region" description="Helical" evidence="9">
    <location>
        <begin position="166"/>
        <end position="184"/>
    </location>
</feature>
<comment type="similarity">
    <text evidence="8">Belongs to the TsuA/YedE (TC 9.B.102) family.</text>
</comment>
<dbReference type="InterPro" id="IPR007272">
    <property type="entry name" value="Sulf_transp_TsuA/YedE"/>
</dbReference>
<dbReference type="PANTHER" id="PTHR30574">
    <property type="entry name" value="INNER MEMBRANE PROTEIN YEDE"/>
    <property type="match status" value="1"/>
</dbReference>
<evidence type="ECO:0000256" key="1">
    <source>
        <dbReference type="ARBA" id="ARBA00004429"/>
    </source>
</evidence>
<name>A0A918PZ52_9BACT</name>